<name>A0ABU7ZS53_9HYPH</name>
<sequence>MGKRRRCHNTDDLLSWSPPQPVQAFAPERVRAASLSAQIARGVSEALRQSGRDRPQIAEAMSAYLGEAVSPHMLDKYASEAAAEHVINVVRFMALIHATRSRALLQMLAEPFGWAVVEQRHLDAIGLAAALEERERINRAIDEQRAKLKRSGGLS</sequence>
<gene>
    <name evidence="1" type="ORF">V6L76_17485</name>
</gene>
<organism evidence="1 2">
    <name type="scientific">Pannonibacter anstelovis</name>
    <dbReference type="NCBI Taxonomy" id="3121537"/>
    <lineage>
        <taxon>Bacteria</taxon>
        <taxon>Pseudomonadati</taxon>
        <taxon>Pseudomonadota</taxon>
        <taxon>Alphaproteobacteria</taxon>
        <taxon>Hyphomicrobiales</taxon>
        <taxon>Stappiaceae</taxon>
        <taxon>Pannonibacter</taxon>
    </lineage>
</organism>
<keyword evidence="2" id="KW-1185">Reference proteome</keyword>
<dbReference type="Proteomes" id="UP001380822">
    <property type="component" value="Unassembled WGS sequence"/>
</dbReference>
<reference evidence="1 2" key="1">
    <citation type="submission" date="2024-02" db="EMBL/GenBank/DDBJ databases">
        <title>A new putative Pannonibacter species isolated from two cases of bloodstream infections in paediatric patients.</title>
        <authorList>
            <person name="Castellana S."/>
            <person name="De Laurentiis V."/>
            <person name="Grassi M."/>
            <person name="De Leonardis F."/>
            <person name="Mosca A."/>
            <person name="De Carlo C."/>
            <person name="Sparapano E."/>
            <person name="Ronga L."/>
            <person name="Santacroce L."/>
            <person name="Chironna M."/>
            <person name="De Robertis A."/>
            <person name="Bianco A."/>
            <person name="Del Sambro L."/>
            <person name="Capozzi L."/>
            <person name="Parisi A."/>
        </authorList>
    </citation>
    <scope>NUCLEOTIDE SEQUENCE [LARGE SCALE GENOMIC DNA]</scope>
    <source>
        <strain evidence="1 2">Pt2</strain>
    </source>
</reference>
<evidence type="ECO:0000313" key="2">
    <source>
        <dbReference type="Proteomes" id="UP001380822"/>
    </source>
</evidence>
<protein>
    <submittedName>
        <fullName evidence="1">DNA transposition protein</fullName>
    </submittedName>
</protein>
<comment type="caution">
    <text evidence="1">The sequence shown here is derived from an EMBL/GenBank/DDBJ whole genome shotgun (WGS) entry which is preliminary data.</text>
</comment>
<evidence type="ECO:0000313" key="1">
    <source>
        <dbReference type="EMBL" id="MEH0098059.1"/>
    </source>
</evidence>
<proteinExistence type="predicted"/>
<accession>A0ABU7ZS53</accession>
<dbReference type="EMBL" id="JBAKBE010000011">
    <property type="protein sequence ID" value="MEH0098059.1"/>
    <property type="molecule type" value="Genomic_DNA"/>
</dbReference>
<dbReference type="RefSeq" id="WP_334252387.1">
    <property type="nucleotide sequence ID" value="NZ_JBAKBE010000011.1"/>
</dbReference>